<protein>
    <submittedName>
        <fullName evidence="1">Uncharacterized protein</fullName>
    </submittedName>
</protein>
<comment type="caution">
    <text evidence="1">The sequence shown here is derived from an EMBL/GenBank/DDBJ whole genome shotgun (WGS) entry which is preliminary data.</text>
</comment>
<sequence>MASSTRRSPQPGSTSRGSATSPRRTPRWRRSPHGILKSPPRFFSLPKRHSAKTLRFEMDQPSASMASGARVQPWPTAVADVPQAIASAGVPPIPEESASSSSTSTESSSDDNPQQRGVERHHPPRRGRRNHSAFEHGPAAPYWMPEQIHHYFYGKCTMMASKDATTTASALLQIGHERPPQDDGDNGRNWRRFARQPHCVLAVLCFAAALSLILATMSSNVYSGLMHGAEGHACLMHAAQNMNTVEKTAPATAGATCPVLCSLFVA</sequence>
<name>A0ACB7S381_HYAAI</name>
<proteinExistence type="predicted"/>
<evidence type="ECO:0000313" key="2">
    <source>
        <dbReference type="Proteomes" id="UP000821845"/>
    </source>
</evidence>
<organism evidence="1 2">
    <name type="scientific">Hyalomma asiaticum</name>
    <name type="common">Tick</name>
    <dbReference type="NCBI Taxonomy" id="266040"/>
    <lineage>
        <taxon>Eukaryota</taxon>
        <taxon>Metazoa</taxon>
        <taxon>Ecdysozoa</taxon>
        <taxon>Arthropoda</taxon>
        <taxon>Chelicerata</taxon>
        <taxon>Arachnida</taxon>
        <taxon>Acari</taxon>
        <taxon>Parasitiformes</taxon>
        <taxon>Ixodida</taxon>
        <taxon>Ixodoidea</taxon>
        <taxon>Ixodidae</taxon>
        <taxon>Hyalomminae</taxon>
        <taxon>Hyalomma</taxon>
    </lineage>
</organism>
<gene>
    <name evidence="1" type="ORF">HPB50_016863</name>
</gene>
<accession>A0ACB7S381</accession>
<dbReference type="EMBL" id="CM023486">
    <property type="protein sequence ID" value="KAH6928526.1"/>
    <property type="molecule type" value="Genomic_DNA"/>
</dbReference>
<dbReference type="Proteomes" id="UP000821845">
    <property type="component" value="Chromosome 6"/>
</dbReference>
<keyword evidence="2" id="KW-1185">Reference proteome</keyword>
<reference evidence="1" key="1">
    <citation type="submission" date="2020-05" db="EMBL/GenBank/DDBJ databases">
        <title>Large-scale comparative analyses of tick genomes elucidate their genetic diversity and vector capacities.</title>
        <authorList>
            <person name="Jia N."/>
            <person name="Wang J."/>
            <person name="Shi W."/>
            <person name="Du L."/>
            <person name="Sun Y."/>
            <person name="Zhan W."/>
            <person name="Jiang J."/>
            <person name="Wang Q."/>
            <person name="Zhang B."/>
            <person name="Ji P."/>
            <person name="Sakyi L.B."/>
            <person name="Cui X."/>
            <person name="Yuan T."/>
            <person name="Jiang B."/>
            <person name="Yang W."/>
            <person name="Lam T.T.-Y."/>
            <person name="Chang Q."/>
            <person name="Ding S."/>
            <person name="Wang X."/>
            <person name="Zhu J."/>
            <person name="Ruan X."/>
            <person name="Zhao L."/>
            <person name="Wei J."/>
            <person name="Que T."/>
            <person name="Du C."/>
            <person name="Cheng J."/>
            <person name="Dai P."/>
            <person name="Han X."/>
            <person name="Huang E."/>
            <person name="Gao Y."/>
            <person name="Liu J."/>
            <person name="Shao H."/>
            <person name="Ye R."/>
            <person name="Li L."/>
            <person name="Wei W."/>
            <person name="Wang X."/>
            <person name="Wang C."/>
            <person name="Yang T."/>
            <person name="Huo Q."/>
            <person name="Li W."/>
            <person name="Guo W."/>
            <person name="Chen H."/>
            <person name="Zhou L."/>
            <person name="Ni X."/>
            <person name="Tian J."/>
            <person name="Zhou Y."/>
            <person name="Sheng Y."/>
            <person name="Liu T."/>
            <person name="Pan Y."/>
            <person name="Xia L."/>
            <person name="Li J."/>
            <person name="Zhao F."/>
            <person name="Cao W."/>
        </authorList>
    </citation>
    <scope>NUCLEOTIDE SEQUENCE</scope>
    <source>
        <strain evidence="1">Hyas-2018</strain>
    </source>
</reference>
<evidence type="ECO:0000313" key="1">
    <source>
        <dbReference type="EMBL" id="KAH6928526.1"/>
    </source>
</evidence>